<feature type="transmembrane region" description="Helical" evidence="1">
    <location>
        <begin position="161"/>
        <end position="180"/>
    </location>
</feature>
<dbReference type="PANTHER" id="PTHR23028:SF131">
    <property type="entry name" value="BLR2367 PROTEIN"/>
    <property type="match status" value="1"/>
</dbReference>
<feature type="chain" id="PRO_5015686306" evidence="2">
    <location>
        <begin position="26"/>
        <end position="360"/>
    </location>
</feature>
<gene>
    <name evidence="4" type="ORF">C8J24_2105</name>
</gene>
<keyword evidence="1" id="KW-0472">Membrane</keyword>
<feature type="domain" description="Acyltransferase 3" evidence="3">
    <location>
        <begin position="9"/>
        <end position="330"/>
    </location>
</feature>
<dbReference type="InterPro" id="IPR050879">
    <property type="entry name" value="Acyltransferase_3"/>
</dbReference>
<dbReference type="Pfam" id="PF01757">
    <property type="entry name" value="Acyl_transf_3"/>
    <property type="match status" value="1"/>
</dbReference>
<feature type="transmembrane region" description="Helical" evidence="1">
    <location>
        <begin position="186"/>
        <end position="204"/>
    </location>
</feature>
<keyword evidence="1" id="KW-0812">Transmembrane</keyword>
<feature type="transmembrane region" description="Helical" evidence="1">
    <location>
        <begin position="256"/>
        <end position="276"/>
    </location>
</feature>
<proteinExistence type="predicted"/>
<keyword evidence="1" id="KW-1133">Transmembrane helix</keyword>
<evidence type="ECO:0000313" key="5">
    <source>
        <dbReference type="Proteomes" id="UP000240996"/>
    </source>
</evidence>
<keyword evidence="5" id="KW-1185">Reference proteome</keyword>
<evidence type="ECO:0000256" key="2">
    <source>
        <dbReference type="SAM" id="SignalP"/>
    </source>
</evidence>
<feature type="transmembrane region" description="Helical" evidence="1">
    <location>
        <begin position="288"/>
        <end position="308"/>
    </location>
</feature>
<feature type="transmembrane region" description="Helical" evidence="1">
    <location>
        <begin position="47"/>
        <end position="67"/>
    </location>
</feature>
<feature type="transmembrane region" description="Helical" evidence="1">
    <location>
        <begin position="314"/>
        <end position="335"/>
    </location>
</feature>
<evidence type="ECO:0000313" key="4">
    <source>
        <dbReference type="EMBL" id="PTM45872.1"/>
    </source>
</evidence>
<dbReference type="GO" id="GO:0016020">
    <property type="term" value="C:membrane"/>
    <property type="evidence" value="ECO:0007669"/>
    <property type="project" value="TreeGrafter"/>
</dbReference>
<dbReference type="EMBL" id="PZZN01000002">
    <property type="protein sequence ID" value="PTM45872.1"/>
    <property type="molecule type" value="Genomic_DNA"/>
</dbReference>
<name>A0A2T4YQU6_9SPHN</name>
<protein>
    <submittedName>
        <fullName evidence="4">Peptidoglycan/LPS O-acetylase OafA/YrhL</fullName>
    </submittedName>
</protein>
<feature type="transmembrane region" description="Helical" evidence="1">
    <location>
        <begin position="88"/>
        <end position="104"/>
    </location>
</feature>
<feature type="transmembrane region" description="Helical" evidence="1">
    <location>
        <begin position="216"/>
        <end position="236"/>
    </location>
</feature>
<dbReference type="Proteomes" id="UP000240996">
    <property type="component" value="Unassembled WGS sequence"/>
</dbReference>
<keyword evidence="2" id="KW-0732">Signal</keyword>
<dbReference type="GO" id="GO:0016747">
    <property type="term" value="F:acyltransferase activity, transferring groups other than amino-acyl groups"/>
    <property type="evidence" value="ECO:0007669"/>
    <property type="project" value="InterPro"/>
</dbReference>
<evidence type="ECO:0000259" key="3">
    <source>
        <dbReference type="Pfam" id="PF01757"/>
    </source>
</evidence>
<sequence>MSAQRVTPIQWLRALAATMVVAAHAANLVDAGPVRITGAFIPSVPNLAVVGISGVDLFFVISGFVMAQSLATAPRDPWGFLLQRWRRIVPLFALASIAYILVATEPQPVEAMLMSITVLPLLDGAGYHQPSLYVGWTLGFEFAFYALVALAITARHHRIRWLLVATLTVALLGCIVQPGWAPVRLLFNPMQLEFAFGLLVWIAWRRGITAPVAAMATVLGTALLAIGIAVGLGPAVSGDVQAAVAGTSGLARSWTWGLPWALVLLGVIDTPGGGRFGRIVARIGDASYSTYLVHPCLIALLWRIGGVLPDCPAGVFVALFVMLSTVAGLIVHRWIERPLLQVLARQRKAAAPVATDAALA</sequence>
<evidence type="ECO:0000256" key="1">
    <source>
        <dbReference type="SAM" id="Phobius"/>
    </source>
</evidence>
<accession>A0A2T4YQU6</accession>
<organism evidence="4 5">
    <name type="scientific">Sphingomonas aerolata</name>
    <dbReference type="NCBI Taxonomy" id="185951"/>
    <lineage>
        <taxon>Bacteria</taxon>
        <taxon>Pseudomonadati</taxon>
        <taxon>Pseudomonadota</taxon>
        <taxon>Alphaproteobacteria</taxon>
        <taxon>Sphingomonadales</taxon>
        <taxon>Sphingomonadaceae</taxon>
        <taxon>Sphingomonas</taxon>
    </lineage>
</organism>
<reference evidence="4 5" key="1">
    <citation type="submission" date="2018-04" db="EMBL/GenBank/DDBJ databases">
        <title>Genomic Encyclopedia of Type Strains, Phase III (KMG-III): the genomes of soil and plant-associated and newly described type strains.</title>
        <authorList>
            <person name="Whitman W."/>
        </authorList>
    </citation>
    <scope>NUCLEOTIDE SEQUENCE [LARGE SCALE GENOMIC DNA]</scope>
    <source>
        <strain evidence="4 5">NW12</strain>
    </source>
</reference>
<dbReference type="PANTHER" id="PTHR23028">
    <property type="entry name" value="ACETYLTRANSFERASE"/>
    <property type="match status" value="1"/>
</dbReference>
<comment type="caution">
    <text evidence="4">The sequence shown here is derived from an EMBL/GenBank/DDBJ whole genome shotgun (WGS) entry which is preliminary data.</text>
</comment>
<dbReference type="GO" id="GO:0000271">
    <property type="term" value="P:polysaccharide biosynthetic process"/>
    <property type="evidence" value="ECO:0007669"/>
    <property type="project" value="TreeGrafter"/>
</dbReference>
<dbReference type="AlphaFoldDB" id="A0A2T4YQU6"/>
<feature type="transmembrane region" description="Helical" evidence="1">
    <location>
        <begin position="133"/>
        <end position="154"/>
    </location>
</feature>
<dbReference type="InterPro" id="IPR002656">
    <property type="entry name" value="Acyl_transf_3_dom"/>
</dbReference>
<dbReference type="RefSeq" id="WP_107932184.1">
    <property type="nucleotide sequence ID" value="NZ_PZZN01000002.1"/>
</dbReference>
<feature type="signal peptide" evidence="2">
    <location>
        <begin position="1"/>
        <end position="25"/>
    </location>
</feature>